<dbReference type="RefSeq" id="WP_100904546.1">
    <property type="nucleotide sequence ID" value="NZ_CP017766.1"/>
</dbReference>
<dbReference type="Proteomes" id="UP000232806">
    <property type="component" value="Chromosome"/>
</dbReference>
<dbReference type="AlphaFoldDB" id="A0A2H4V905"/>
<organism evidence="2 3">
    <name type="scientific">Methanobacterium subterraneum</name>
    <dbReference type="NCBI Taxonomy" id="59277"/>
    <lineage>
        <taxon>Archaea</taxon>
        <taxon>Methanobacteriati</taxon>
        <taxon>Methanobacteriota</taxon>
        <taxon>Methanomada group</taxon>
        <taxon>Methanobacteria</taxon>
        <taxon>Methanobacteriales</taxon>
        <taxon>Methanobacteriaceae</taxon>
        <taxon>Methanobacterium</taxon>
    </lineage>
</organism>
<protein>
    <submittedName>
        <fullName evidence="2">Photosystem reaction center subunit H</fullName>
    </submittedName>
</protein>
<proteinExistence type="predicted"/>
<dbReference type="Pfam" id="PF05239">
    <property type="entry name" value="PRC"/>
    <property type="match status" value="1"/>
</dbReference>
<dbReference type="SUPFAM" id="SSF50346">
    <property type="entry name" value="PRC-barrel domain"/>
    <property type="match status" value="1"/>
</dbReference>
<evidence type="ECO:0000313" key="3">
    <source>
        <dbReference type="Proteomes" id="UP000232806"/>
    </source>
</evidence>
<name>A0A2H4V905_9EURY</name>
<sequence length="80" mass="8672">MKIKEEMIGKEVVDVNAMIVGKVKDVEANFESKTIEAFLVGSGGILERLGSSKNDIVIPLRMVVAIGDKIIVKSENQPSD</sequence>
<accession>A0A2H4V905</accession>
<evidence type="ECO:0000313" key="2">
    <source>
        <dbReference type="EMBL" id="AUB54574.1"/>
    </source>
</evidence>
<dbReference type="EMBL" id="CP017766">
    <property type="protein sequence ID" value="AUB54574.1"/>
    <property type="molecule type" value="Genomic_DNA"/>
</dbReference>
<dbReference type="InterPro" id="IPR011033">
    <property type="entry name" value="PRC_barrel-like_sf"/>
</dbReference>
<dbReference type="Gene3D" id="2.30.30.240">
    <property type="entry name" value="PRC-barrel domain"/>
    <property type="match status" value="1"/>
</dbReference>
<feature type="domain" description="PRC-barrel" evidence="1">
    <location>
        <begin position="6"/>
        <end position="74"/>
    </location>
</feature>
<dbReference type="OrthoDB" id="68960at2157"/>
<evidence type="ECO:0000259" key="1">
    <source>
        <dbReference type="Pfam" id="PF05239"/>
    </source>
</evidence>
<dbReference type="GeneID" id="35119932"/>
<dbReference type="InterPro" id="IPR027275">
    <property type="entry name" value="PRC-brl_dom"/>
</dbReference>
<reference evidence="2 3" key="1">
    <citation type="submission" date="2016-10" db="EMBL/GenBank/DDBJ databases">
        <title>Comparative genomics between deep and shallow subseafloor isolates.</title>
        <authorList>
            <person name="Ishii S."/>
            <person name="Miller J.R."/>
            <person name="Sutton G."/>
            <person name="Suzuki S."/>
            <person name="Methe B."/>
            <person name="Inagaki F."/>
            <person name="Imachi H."/>
        </authorList>
    </citation>
    <scope>NUCLEOTIDE SEQUENCE [LARGE SCALE GENOMIC DNA]</scope>
    <source>
        <strain evidence="2 3">MO-MB1</strain>
    </source>
</reference>
<gene>
    <name evidence="2" type="ORF">BK007_00055</name>
</gene>